<dbReference type="GO" id="GO:0016740">
    <property type="term" value="F:transferase activity"/>
    <property type="evidence" value="ECO:0007669"/>
    <property type="project" value="UniProtKB-KW"/>
</dbReference>
<dbReference type="SMART" id="SM00028">
    <property type="entry name" value="TPR"/>
    <property type="match status" value="5"/>
</dbReference>
<reference evidence="3" key="1">
    <citation type="submission" date="2017-07" db="EMBL/GenBank/DDBJ databases">
        <title>Draft genome sequence of Effusibacillus lacus strain skLN1.</title>
        <authorList>
            <person name="Watanabe M."/>
            <person name="Kojima H."/>
            <person name="Fukui M."/>
        </authorList>
    </citation>
    <scope>NUCLEOTIDE SEQUENCE [LARGE SCALE GENOMIC DNA]</scope>
    <source>
        <strain evidence="3">skLN1</strain>
    </source>
</reference>
<evidence type="ECO:0000313" key="3">
    <source>
        <dbReference type="Proteomes" id="UP000217785"/>
    </source>
</evidence>
<organism evidence="2 3">
    <name type="scientific">Effusibacillus lacus</name>
    <dbReference type="NCBI Taxonomy" id="1348429"/>
    <lineage>
        <taxon>Bacteria</taxon>
        <taxon>Bacillati</taxon>
        <taxon>Bacillota</taxon>
        <taxon>Bacilli</taxon>
        <taxon>Bacillales</taxon>
        <taxon>Alicyclobacillaceae</taxon>
        <taxon>Effusibacillus</taxon>
    </lineage>
</organism>
<dbReference type="Proteomes" id="UP000217785">
    <property type="component" value="Unassembled WGS sequence"/>
</dbReference>
<dbReference type="SUPFAM" id="SSF53448">
    <property type="entry name" value="Nucleotide-diphospho-sugar transferases"/>
    <property type="match status" value="1"/>
</dbReference>
<dbReference type="SUPFAM" id="SSF48452">
    <property type="entry name" value="TPR-like"/>
    <property type="match status" value="1"/>
</dbReference>
<dbReference type="Pfam" id="PF13432">
    <property type="entry name" value="TPR_16"/>
    <property type="match status" value="1"/>
</dbReference>
<dbReference type="OrthoDB" id="9815923at2"/>
<dbReference type="PANTHER" id="PTHR43630:SF2">
    <property type="entry name" value="GLYCOSYLTRANSFERASE"/>
    <property type="match status" value="1"/>
</dbReference>
<sequence>MKLNLSLCMLVQNEEDCLERCLSSVVNIVSEIIVVDAGSTDQSQKIAKRYGASVVTVPWEDDFAKARNEGLKQATKEWILVLDADEELEEPNLSYLNHLLQQEEVYGYFVKMKNYVGHLSTGEYVTDSVCRLFRNHPEIRFIGSIHEEVSPVIQAIPGVRLEFADITVRHYGYLDEIIRRKKKNERNLRIIQGALKRHPDDLRLQYALGTEYFQREDYRNALAVFESILPRVPVFSGYDSDLFLKMAYAMRETGRHQDAEHAIEKALLFYPDFTDLLELKAMLLMDRENYQDAYLILLQAIELGDVSCQYTSSSGSGTYRSHYLAGLTCEYLYLWQEAKNHYLKALLSHPGYLSAWKRLAPISVLLQETGELVNFLAEYRDRIPETAWNLVIQTIRKDNTDKKQLPALYKTDPDALTYPEKLVAGMLAYNCGEYEGAFSWFSKACSQFPNRIAPFVGLLHCYVAKARSISGQPIDPPASDLRFLALCE</sequence>
<gene>
    <name evidence="2" type="ORF">EFBL_3300</name>
</gene>
<evidence type="ECO:0000313" key="2">
    <source>
        <dbReference type="EMBL" id="GAX91610.1"/>
    </source>
</evidence>
<dbReference type="Gene3D" id="1.25.40.10">
    <property type="entry name" value="Tetratricopeptide repeat domain"/>
    <property type="match status" value="1"/>
</dbReference>
<comment type="caution">
    <text evidence="2">The sequence shown here is derived from an EMBL/GenBank/DDBJ whole genome shotgun (WGS) entry which is preliminary data.</text>
</comment>
<dbReference type="PANTHER" id="PTHR43630">
    <property type="entry name" value="POLY-BETA-1,6-N-ACETYL-D-GLUCOSAMINE SYNTHASE"/>
    <property type="match status" value="1"/>
</dbReference>
<dbReference type="AlphaFoldDB" id="A0A292YT00"/>
<dbReference type="RefSeq" id="WP_096183581.1">
    <property type="nucleotide sequence ID" value="NZ_BDUF01000106.1"/>
</dbReference>
<keyword evidence="2" id="KW-0808">Transferase</keyword>
<dbReference type="InterPro" id="IPR011990">
    <property type="entry name" value="TPR-like_helical_dom_sf"/>
</dbReference>
<dbReference type="InterPro" id="IPR001173">
    <property type="entry name" value="Glyco_trans_2-like"/>
</dbReference>
<name>A0A292YT00_9BACL</name>
<feature type="domain" description="Glycosyltransferase 2-like" evidence="1">
    <location>
        <begin position="6"/>
        <end position="113"/>
    </location>
</feature>
<dbReference type="Pfam" id="PF00535">
    <property type="entry name" value="Glycos_transf_2"/>
    <property type="match status" value="1"/>
</dbReference>
<dbReference type="EMBL" id="BDUF01000106">
    <property type="protein sequence ID" value="GAX91610.1"/>
    <property type="molecule type" value="Genomic_DNA"/>
</dbReference>
<dbReference type="Gene3D" id="3.90.550.10">
    <property type="entry name" value="Spore Coat Polysaccharide Biosynthesis Protein SpsA, Chain A"/>
    <property type="match status" value="1"/>
</dbReference>
<accession>A0A292YT00</accession>
<proteinExistence type="predicted"/>
<dbReference type="InterPro" id="IPR019734">
    <property type="entry name" value="TPR_rpt"/>
</dbReference>
<dbReference type="InterPro" id="IPR029044">
    <property type="entry name" value="Nucleotide-diphossugar_trans"/>
</dbReference>
<keyword evidence="3" id="KW-1185">Reference proteome</keyword>
<evidence type="ECO:0000259" key="1">
    <source>
        <dbReference type="Pfam" id="PF00535"/>
    </source>
</evidence>
<dbReference type="CDD" id="cd02511">
    <property type="entry name" value="Beta4Glucosyltransferase"/>
    <property type="match status" value="1"/>
</dbReference>
<protein>
    <submittedName>
        <fullName evidence="2">Glycosyl transferase family 2</fullName>
    </submittedName>
</protein>